<dbReference type="InterPro" id="IPR011992">
    <property type="entry name" value="EF-hand-dom_pair"/>
</dbReference>
<dbReference type="Pfam" id="PF13202">
    <property type="entry name" value="EF-hand_5"/>
    <property type="match status" value="1"/>
</dbReference>
<dbReference type="AlphaFoldDB" id="A0A1V9ZGC4"/>
<dbReference type="PROSITE" id="PS50222">
    <property type="entry name" value="EF_HAND_2"/>
    <property type="match status" value="7"/>
</dbReference>
<dbReference type="SMART" id="SM00054">
    <property type="entry name" value="EFh"/>
    <property type="match status" value="7"/>
</dbReference>
<evidence type="ECO:0000313" key="7">
    <source>
        <dbReference type="Proteomes" id="UP000243217"/>
    </source>
</evidence>
<feature type="compositionally biased region" description="Polar residues" evidence="4">
    <location>
        <begin position="171"/>
        <end position="186"/>
    </location>
</feature>
<evidence type="ECO:0000313" key="6">
    <source>
        <dbReference type="EMBL" id="OQR96890.1"/>
    </source>
</evidence>
<dbReference type="PANTHER" id="PTHR34524:SF6">
    <property type="entry name" value="CALCYPHOSINE LIKE"/>
    <property type="match status" value="1"/>
</dbReference>
<evidence type="ECO:0000256" key="1">
    <source>
        <dbReference type="ARBA" id="ARBA00022723"/>
    </source>
</evidence>
<dbReference type="EMBL" id="JNBS01001941">
    <property type="protein sequence ID" value="OQR96890.1"/>
    <property type="molecule type" value="Genomic_DNA"/>
</dbReference>
<feature type="compositionally biased region" description="Polar residues" evidence="4">
    <location>
        <begin position="210"/>
        <end position="225"/>
    </location>
</feature>
<feature type="compositionally biased region" description="Polar residues" evidence="4">
    <location>
        <begin position="233"/>
        <end position="242"/>
    </location>
</feature>
<feature type="region of interest" description="Disordered" evidence="4">
    <location>
        <begin position="162"/>
        <end position="350"/>
    </location>
</feature>
<feature type="compositionally biased region" description="Low complexity" evidence="4">
    <location>
        <begin position="251"/>
        <end position="269"/>
    </location>
</feature>
<dbReference type="PROSITE" id="PS00018">
    <property type="entry name" value="EF_HAND_1"/>
    <property type="match status" value="6"/>
</dbReference>
<dbReference type="CDD" id="cd00051">
    <property type="entry name" value="EFh"/>
    <property type="match status" value="4"/>
</dbReference>
<evidence type="ECO:0000259" key="5">
    <source>
        <dbReference type="PROSITE" id="PS50222"/>
    </source>
</evidence>
<dbReference type="OrthoDB" id="444540at2759"/>
<keyword evidence="2" id="KW-0677">Repeat</keyword>
<proteinExistence type="predicted"/>
<feature type="compositionally biased region" description="Polar residues" evidence="4">
    <location>
        <begin position="270"/>
        <end position="286"/>
    </location>
</feature>
<feature type="domain" description="EF-hand" evidence="5">
    <location>
        <begin position="811"/>
        <end position="846"/>
    </location>
</feature>
<protein>
    <recommendedName>
        <fullName evidence="5">EF-hand domain-containing protein</fullName>
    </recommendedName>
</protein>
<dbReference type="InterPro" id="IPR051581">
    <property type="entry name" value="Ca-bind"/>
</dbReference>
<sequence length="1014" mass="113380">MQAQADIVTVDVIQAVVQASNGFISLASGVQIWKCLVDGIGHYISPGNSIRLEQFVAFEINSSGGYSFVDLAFTKSKANYLPKLSLSHAAAILEMDLKAIETFVSLLVNTLEEMMQRNNQTIRLGFLPLGEWYHEDGFVSFLWNKEYIKPKQSKLMNKRLQTPCPSKKLSRSNSRPTTAMTTASTIKSHHSNREMRPSTAQYQKSRHSNTTRAALEIPQTSQSAKSKCASVLSAKSTNTHQYQEIRPRTVQSQKSITSHHSSSGKQSNQMTIKRPTTSASIKSSYASKPIADREIHNTRRPTTSSRAYGSNQSRQNTPSVKSSQRPMTAKSQQIQQRQMQNTRSATRQTNVKQLLLSRSGSYVGIHTLSRTMRALDVNRDGRLSRDELYFGLRDFGIDCNSSEMDILMQAFDKDGDGSISFDEFLVALRGDISPRRLAIIQLAFRKLDANGDGVVTLVDICELYDVSKHPAFLSGEKSKDDILSEFMEQWDTDQKDGIITLDEFDHYYQNISASIDDDTYFELMIRNAWHISGGTGQAENSANKRILIEDSDGNQRVVEADESRNSSSTTSLDDIYAARLTDPIAYIKANIFAPPCSIDSLAQRLGANRVLGNGQERIHIKAFAIALCKRDKRLSSRDATAITRAIDTAGSEIIDIPHLHGMLKTRFGASIKSDSGNNGSILDRLKAKIIARGGATGIHAIQRVMRIWDDHGDGKLTKDELKDGLETFGIEVYVHEVDQLMTLLDTDHSGTISFDELLVGLRGELNPRREALVELAYQQLDANSNGQVTLDDIRMSFDVKHHPDVVAGRLSERDALVQFMNHWDANQDGVVALDEFKMYYKNVSASIDGDDYFELMIRNAWHISGGQGQCANTSNKRVIVTKADGSQTVEEIKNDLRVRSRKGMMDNLAKQNISNISDITLKGTYIDARSKTAKQSAIKSRRERENDALEMQAKRNAAAITIQKNYRCHRAQKFAICVRRKLAAERQHKAQLQREKAKAKSTVLRPALRSYHGF</sequence>
<evidence type="ECO:0000256" key="2">
    <source>
        <dbReference type="ARBA" id="ARBA00022737"/>
    </source>
</evidence>
<feature type="compositionally biased region" description="Polar residues" evidence="4">
    <location>
        <begin position="341"/>
        <end position="350"/>
    </location>
</feature>
<evidence type="ECO:0000256" key="3">
    <source>
        <dbReference type="ARBA" id="ARBA00022837"/>
    </source>
</evidence>
<dbReference type="Proteomes" id="UP000243217">
    <property type="component" value="Unassembled WGS sequence"/>
</dbReference>
<feature type="domain" description="EF-hand" evidence="5">
    <location>
        <begin position="732"/>
        <end position="767"/>
    </location>
</feature>
<gene>
    <name evidence="6" type="ORF">THRCLA_07137</name>
</gene>
<feature type="compositionally biased region" description="Polar residues" evidence="4">
    <location>
        <begin position="300"/>
        <end position="331"/>
    </location>
</feature>
<feature type="domain" description="EF-hand" evidence="5">
    <location>
        <begin position="768"/>
        <end position="803"/>
    </location>
</feature>
<feature type="domain" description="EF-hand" evidence="5">
    <location>
        <begin position="696"/>
        <end position="731"/>
    </location>
</feature>
<keyword evidence="3" id="KW-0106">Calcium</keyword>
<accession>A0A1V9ZGC4</accession>
<dbReference type="InterPro" id="IPR018247">
    <property type="entry name" value="EF_Hand_1_Ca_BS"/>
</dbReference>
<keyword evidence="7" id="KW-1185">Reference proteome</keyword>
<dbReference type="STRING" id="74557.A0A1V9ZGC4"/>
<feature type="domain" description="EF-hand" evidence="5">
    <location>
        <begin position="399"/>
        <end position="434"/>
    </location>
</feature>
<name>A0A1V9ZGC4_9STRA</name>
<dbReference type="PANTHER" id="PTHR34524">
    <property type="entry name" value="CALCYPHOSIN"/>
    <property type="match status" value="1"/>
</dbReference>
<dbReference type="GO" id="GO:0005509">
    <property type="term" value="F:calcium ion binding"/>
    <property type="evidence" value="ECO:0007669"/>
    <property type="project" value="InterPro"/>
</dbReference>
<comment type="caution">
    <text evidence="6">The sequence shown here is derived from an EMBL/GenBank/DDBJ whole genome shotgun (WGS) entry which is preliminary data.</text>
</comment>
<dbReference type="Gene3D" id="1.10.238.10">
    <property type="entry name" value="EF-hand"/>
    <property type="match status" value="4"/>
</dbReference>
<evidence type="ECO:0000256" key="4">
    <source>
        <dbReference type="SAM" id="MobiDB-lite"/>
    </source>
</evidence>
<keyword evidence="1" id="KW-0479">Metal-binding</keyword>
<dbReference type="SUPFAM" id="SSF47473">
    <property type="entry name" value="EF-hand"/>
    <property type="match status" value="2"/>
</dbReference>
<dbReference type="InterPro" id="IPR002048">
    <property type="entry name" value="EF_hand_dom"/>
</dbReference>
<organism evidence="6 7">
    <name type="scientific">Thraustotheca clavata</name>
    <dbReference type="NCBI Taxonomy" id="74557"/>
    <lineage>
        <taxon>Eukaryota</taxon>
        <taxon>Sar</taxon>
        <taxon>Stramenopiles</taxon>
        <taxon>Oomycota</taxon>
        <taxon>Saprolegniomycetes</taxon>
        <taxon>Saprolegniales</taxon>
        <taxon>Achlyaceae</taxon>
        <taxon>Thraustotheca</taxon>
    </lineage>
</organism>
<dbReference type="Pfam" id="PF13499">
    <property type="entry name" value="EF-hand_7"/>
    <property type="match status" value="2"/>
</dbReference>
<feature type="domain" description="EF-hand" evidence="5">
    <location>
        <begin position="363"/>
        <end position="398"/>
    </location>
</feature>
<feature type="domain" description="EF-hand" evidence="5">
    <location>
        <begin position="435"/>
        <end position="470"/>
    </location>
</feature>
<reference evidence="6 7" key="1">
    <citation type="journal article" date="2014" name="Genome Biol. Evol.">
        <title>The secreted proteins of Achlya hypogyna and Thraustotheca clavata identify the ancestral oomycete secretome and reveal gene acquisitions by horizontal gene transfer.</title>
        <authorList>
            <person name="Misner I."/>
            <person name="Blouin N."/>
            <person name="Leonard G."/>
            <person name="Richards T.A."/>
            <person name="Lane C.E."/>
        </authorList>
    </citation>
    <scope>NUCLEOTIDE SEQUENCE [LARGE SCALE GENOMIC DNA]</scope>
    <source>
        <strain evidence="6 7">ATCC 34112</strain>
    </source>
</reference>